<dbReference type="Gene3D" id="3.40.50.720">
    <property type="entry name" value="NAD(P)-binding Rossmann-like Domain"/>
    <property type="match status" value="1"/>
</dbReference>
<dbReference type="InterPro" id="IPR003781">
    <property type="entry name" value="CoA-bd"/>
</dbReference>
<dbReference type="HOGENOM" id="CLU_1666565_0_0_9"/>
<dbReference type="RefSeq" id="WP_013625032.1">
    <property type="nucleotide sequence ID" value="NC_015172.1"/>
</dbReference>
<name>F0T077_SYNGF</name>
<evidence type="ECO:0000313" key="2">
    <source>
        <dbReference type="EMBL" id="ADY56164.1"/>
    </source>
</evidence>
<accession>F0T077</accession>
<sequence length="159" mass="18328">MKRKKHVFELADGLNTKMSFAVVANKEKFLKHKHAWKAWRLFKEFGCRVYPVAEDLARIEGCKGYSSLAELRGTVDVVVLCVHLDLAPEIVEQTAAAGAFCIWFQEKNWTEEIDQQCQEKGLKVVRGCVLKHKIYLKPFAYFHPCFWHGIGQPKVPSKY</sequence>
<reference evidence="2 3" key="1">
    <citation type="journal article" date="2011" name="Stand. Genomic Sci.">
        <title>Complete genome sequence of Syntrophobotulus glycolicus type strain (FlGlyR).</title>
        <authorList>
            <person name="Han C."/>
            <person name="Mwirichia R."/>
            <person name="Chertkov O."/>
            <person name="Held B."/>
            <person name="Lapidus A."/>
            <person name="Nolan M."/>
            <person name="Lucas S."/>
            <person name="Hammon N."/>
            <person name="Deshpande S."/>
            <person name="Cheng J.F."/>
            <person name="Tapia R."/>
            <person name="Goodwin L."/>
            <person name="Pitluck S."/>
            <person name="Huntemann M."/>
            <person name="Liolios K."/>
            <person name="Ivanova N."/>
            <person name="Pagani I."/>
            <person name="Mavromatis K."/>
            <person name="Ovchinikova G."/>
            <person name="Pati A."/>
            <person name="Chen A."/>
            <person name="Palaniappan K."/>
            <person name="Land M."/>
            <person name="Hauser L."/>
            <person name="Brambilla E.M."/>
            <person name="Rohde M."/>
            <person name="Spring S."/>
            <person name="Sikorski J."/>
            <person name="Goker M."/>
            <person name="Woyke T."/>
            <person name="Bristow J."/>
            <person name="Eisen J.A."/>
            <person name="Markowitz V."/>
            <person name="Hugenholtz P."/>
            <person name="Kyrpides N.C."/>
            <person name="Klenk H.P."/>
            <person name="Detter J.C."/>
        </authorList>
    </citation>
    <scope>NUCLEOTIDE SEQUENCE [LARGE SCALE GENOMIC DNA]</scope>
    <source>
        <strain evidence="3">DSM 8271 / FlGlyR</strain>
    </source>
</reference>
<dbReference type="Proteomes" id="UP000007488">
    <property type="component" value="Chromosome"/>
</dbReference>
<dbReference type="KEGG" id="sgy:Sgly_1867"/>
<evidence type="ECO:0000313" key="3">
    <source>
        <dbReference type="Proteomes" id="UP000007488"/>
    </source>
</evidence>
<organism evidence="2 3">
    <name type="scientific">Syntrophobotulus glycolicus (strain DSM 8271 / FlGlyR)</name>
    <dbReference type="NCBI Taxonomy" id="645991"/>
    <lineage>
        <taxon>Bacteria</taxon>
        <taxon>Bacillati</taxon>
        <taxon>Bacillota</taxon>
        <taxon>Clostridia</taxon>
        <taxon>Eubacteriales</taxon>
        <taxon>Desulfitobacteriaceae</taxon>
        <taxon>Syntrophobotulus</taxon>
    </lineage>
</organism>
<dbReference type="eggNOG" id="COG1832">
    <property type="taxonomic scope" value="Bacteria"/>
</dbReference>
<keyword evidence="3" id="KW-1185">Reference proteome</keyword>
<dbReference type="STRING" id="645991.Sgly_1867"/>
<dbReference type="OrthoDB" id="1796602at2"/>
<feature type="domain" description="CoA-binding" evidence="1">
    <location>
        <begin position="31"/>
        <end position="130"/>
    </location>
</feature>
<proteinExistence type="predicted"/>
<protein>
    <submittedName>
        <fullName evidence="2">CoA-binding protein-like protein</fullName>
    </submittedName>
</protein>
<reference evidence="3" key="2">
    <citation type="submission" date="2011-02" db="EMBL/GenBank/DDBJ databases">
        <title>The complete genome of Syntrophobotulus glycolicus DSM 8271.</title>
        <authorList>
            <person name="Lucas S."/>
            <person name="Copeland A."/>
            <person name="Lapidus A."/>
            <person name="Bruce D."/>
            <person name="Goodwin L."/>
            <person name="Pitluck S."/>
            <person name="Kyrpides N."/>
            <person name="Mavromatis K."/>
            <person name="Pagani I."/>
            <person name="Ivanova N."/>
            <person name="Mikhailova N."/>
            <person name="Chertkov O."/>
            <person name="Held B."/>
            <person name="Detter J.C."/>
            <person name="Tapia R."/>
            <person name="Han C."/>
            <person name="Land M."/>
            <person name="Hauser L."/>
            <person name="Markowitz V."/>
            <person name="Cheng J.-F."/>
            <person name="Hugenholtz P."/>
            <person name="Woyke T."/>
            <person name="Wu D."/>
            <person name="Spring S."/>
            <person name="Schroeder M."/>
            <person name="Brambilla E."/>
            <person name="Klenk H.-P."/>
            <person name="Eisen J.A."/>
        </authorList>
    </citation>
    <scope>NUCLEOTIDE SEQUENCE [LARGE SCALE GENOMIC DNA]</scope>
    <source>
        <strain evidence="3">DSM 8271 / FlGlyR</strain>
    </source>
</reference>
<dbReference type="Pfam" id="PF13380">
    <property type="entry name" value="CoA_binding_2"/>
    <property type="match status" value="1"/>
</dbReference>
<dbReference type="AlphaFoldDB" id="F0T077"/>
<gene>
    <name evidence="2" type="ordered locus">Sgly_1867</name>
</gene>
<dbReference type="InterPro" id="IPR036291">
    <property type="entry name" value="NAD(P)-bd_dom_sf"/>
</dbReference>
<evidence type="ECO:0000259" key="1">
    <source>
        <dbReference type="Pfam" id="PF13380"/>
    </source>
</evidence>
<dbReference type="EMBL" id="CP002547">
    <property type="protein sequence ID" value="ADY56164.1"/>
    <property type="molecule type" value="Genomic_DNA"/>
</dbReference>
<dbReference type="SUPFAM" id="SSF51735">
    <property type="entry name" value="NAD(P)-binding Rossmann-fold domains"/>
    <property type="match status" value="1"/>
</dbReference>